<dbReference type="Proteomes" id="UP000026915">
    <property type="component" value="Chromosome 7"/>
</dbReference>
<feature type="domain" description="Reverse transcriptase" evidence="2">
    <location>
        <begin position="511"/>
        <end position="697"/>
    </location>
</feature>
<dbReference type="EMBL" id="CM001885">
    <property type="protein sequence ID" value="EOY13397.1"/>
    <property type="molecule type" value="Genomic_DNA"/>
</dbReference>
<proteinExistence type="predicted"/>
<evidence type="ECO:0000259" key="3">
    <source>
        <dbReference type="Pfam" id="PF03372"/>
    </source>
</evidence>
<organism evidence="6 7">
    <name type="scientific">Theobroma cacao</name>
    <name type="common">Cacao</name>
    <name type="synonym">Cocoa</name>
    <dbReference type="NCBI Taxonomy" id="3641"/>
    <lineage>
        <taxon>Eukaryota</taxon>
        <taxon>Viridiplantae</taxon>
        <taxon>Streptophyta</taxon>
        <taxon>Embryophyta</taxon>
        <taxon>Tracheophyta</taxon>
        <taxon>Spermatophyta</taxon>
        <taxon>Magnoliopsida</taxon>
        <taxon>eudicotyledons</taxon>
        <taxon>Gunneridae</taxon>
        <taxon>Pentapetalae</taxon>
        <taxon>rosids</taxon>
        <taxon>malvids</taxon>
        <taxon>Malvales</taxon>
        <taxon>Malvaceae</taxon>
        <taxon>Byttnerioideae</taxon>
        <taxon>Theobroma</taxon>
    </lineage>
</organism>
<dbReference type="Pfam" id="PF03372">
    <property type="entry name" value="Exo_endo_phos"/>
    <property type="match status" value="1"/>
</dbReference>
<keyword evidence="7" id="KW-1185">Reference proteome</keyword>
<dbReference type="HOGENOM" id="CLU_000680_33_0_1"/>
<dbReference type="SUPFAM" id="SSF56219">
    <property type="entry name" value="DNase I-like"/>
    <property type="match status" value="1"/>
</dbReference>
<dbReference type="Pfam" id="PF13456">
    <property type="entry name" value="RVT_3"/>
    <property type="match status" value="1"/>
</dbReference>
<dbReference type="GO" id="GO:0003676">
    <property type="term" value="F:nucleic acid binding"/>
    <property type="evidence" value="ECO:0007669"/>
    <property type="project" value="InterPro"/>
</dbReference>
<dbReference type="InterPro" id="IPR036691">
    <property type="entry name" value="Endo/exonu/phosph_ase_sf"/>
</dbReference>
<dbReference type="Gene3D" id="3.60.10.10">
    <property type="entry name" value="Endonuclease/exonuclease/phosphatase"/>
    <property type="match status" value="1"/>
</dbReference>
<name>A0A061F9J7_THECC</name>
<accession>A0A061F9J7</accession>
<dbReference type="Pfam" id="PF00078">
    <property type="entry name" value="RVT_1"/>
    <property type="match status" value="1"/>
</dbReference>
<dbReference type="InterPro" id="IPR002156">
    <property type="entry name" value="RNaseH_domain"/>
</dbReference>
<evidence type="ECO:0000256" key="1">
    <source>
        <dbReference type="SAM" id="MobiDB-lite"/>
    </source>
</evidence>
<reference evidence="6 7" key="1">
    <citation type="journal article" date="2013" name="Genome Biol.">
        <title>The genome sequence of the most widely cultivated cacao type and its use to identify candidate genes regulating pod color.</title>
        <authorList>
            <person name="Motamayor J.C."/>
            <person name="Mockaitis K."/>
            <person name="Schmutz J."/>
            <person name="Haiminen N."/>
            <person name="Iii D.L."/>
            <person name="Cornejo O."/>
            <person name="Findley S.D."/>
            <person name="Zheng P."/>
            <person name="Utro F."/>
            <person name="Royaert S."/>
            <person name="Saski C."/>
            <person name="Jenkins J."/>
            <person name="Podicheti R."/>
            <person name="Zhao M."/>
            <person name="Scheffler B.E."/>
            <person name="Stack J.C."/>
            <person name="Feltus F.A."/>
            <person name="Mustiga G.M."/>
            <person name="Amores F."/>
            <person name="Phillips W."/>
            <person name="Marelli J.P."/>
            <person name="May G.D."/>
            <person name="Shapiro H."/>
            <person name="Ma J."/>
            <person name="Bustamante C.D."/>
            <person name="Schnell R.J."/>
            <person name="Main D."/>
            <person name="Gilbert D."/>
            <person name="Parida L."/>
            <person name="Kuhn D.N."/>
        </authorList>
    </citation>
    <scope>NUCLEOTIDE SEQUENCE [LARGE SCALE GENOMIC DNA]</scope>
    <source>
        <strain evidence="7">cv. Matina 1-6</strain>
    </source>
</reference>
<sequence>MLLSMDEGDEEDVQWSGNRIANHSISDENAGQSKFSHDKKISSSSSRNDRINEGEVNENKAEDRKKKSILLGDIQSKCNDSMEKSDSSGKRVQDQSLKSLLRESTKLKRKADSNKKKAVERGKKLKVAAITSLEPALQKVFLMETKKSIQEMETIRIRLGMDGCLAVDANDRSGGLAMVWRKTADVTVTSYSRYHIDTEIMLRGSKWRFIGFYGHPKANERHQSRSLLRQLESRSQLSWLCIGDLNEILFANEKEGGVDRREIQMQAFRETCSDCALQDMGFIGPKYTWWNNREPEVFIRCRLDRALCTKRWREIFPRASVFNEFIGSSDHLAQRLDLFHIRKVRWRRRFHFEEAWLLDEECTKVIGDSLSSRVKIWKKKEEIQEMHLTGINLQNLEQSQAELNDLNREEEVMWRQHSQIKWLRDGDKNTKFFHQRAKERRRKNTIWALKKEDDAWRESQEELLQEASNFFSHLFTSSNPTMEDAELLSTIKPKVTSEMNGQLNEEITKEESAFVQGWQLADNVIVAQEIIHSLHNKRLGKVGNFALKPDMSKVYDRVEWNCVKGIMRKMGFDGKFLDMIWRCISTVPYSVLINGVPGQSFVPSRGVRQRDPLSPFLFVIMSEALSCLINLSQETNIISGLKICRRGSNITHLLFADDSMIFGKVKRQEIQVLKGIFEKYEAASGQKINKDKSSLLFSRNTPTEERVMASQILGINEAQWGGMYLGGMGFRDTKSFNLAMLAKQGWKLQLQVPTLAYKVLKERYFPTTDFLNAPIGSNPSYLWRSIRESQQLIRKGAIWRVGDGQSISVLNDVWIPYESPRLLSFPNQLIDEEMKVSELIDQRTMTWNDVKITEIFPPYERELILSIPLSYKRPNDKQVAGSSSCNMMAFWKRIWHLELPRKVILFLWKTLNGILPTRQALIYRSIIFESNCPSCDNELETDFHCLCCCPLARAVWHFSKWGFTNIEVLFSSVQDWIFYIFQMMENEEISKIGCILWALWKVRNLKIFQGKSYEPLQVIELAGNLLEQYRLVKGVRSRRRILQINRTCEWRALVESKLNVDASIFELSSVRRMGAGFIVRNAIGEVELAGVRRMVMGQSVEEAELSALAWSFRCCQRENIMVKEIEMDCKVVVEWIKGRHLSGILGHIVEDCLNMMESITCVDILHCSREGNEVAHMIAKKAKEMREEAIAWFNISQMSEDFQQAIIKEAGSLVGGD</sequence>
<dbReference type="InParanoid" id="A0A061F9J7"/>
<dbReference type="InterPro" id="IPR005135">
    <property type="entry name" value="Endo/exonuclease/phosphatase"/>
</dbReference>
<evidence type="ECO:0000259" key="4">
    <source>
        <dbReference type="Pfam" id="PF13456"/>
    </source>
</evidence>
<feature type="domain" description="RNase H type-1" evidence="4">
    <location>
        <begin position="1072"/>
        <end position="1182"/>
    </location>
</feature>
<feature type="compositionally biased region" description="Basic and acidic residues" evidence="1">
    <location>
        <begin position="35"/>
        <end position="65"/>
    </location>
</feature>
<dbReference type="CDD" id="cd06222">
    <property type="entry name" value="RNase_H_like"/>
    <property type="match status" value="1"/>
</dbReference>
<dbReference type="SUPFAM" id="SSF53098">
    <property type="entry name" value="Ribonuclease H-like"/>
    <property type="match status" value="1"/>
</dbReference>
<feature type="compositionally biased region" description="Basic and acidic residues" evidence="1">
    <location>
        <begin position="100"/>
        <end position="118"/>
    </location>
</feature>
<dbReference type="GO" id="GO:0004523">
    <property type="term" value="F:RNA-DNA hybrid ribonuclease activity"/>
    <property type="evidence" value="ECO:0007669"/>
    <property type="project" value="InterPro"/>
</dbReference>
<dbReference type="eggNOG" id="KOG1075">
    <property type="taxonomic scope" value="Eukaryota"/>
</dbReference>
<dbReference type="InterPro" id="IPR044730">
    <property type="entry name" value="RNase_H-like_dom_plant"/>
</dbReference>
<dbReference type="InterPro" id="IPR012337">
    <property type="entry name" value="RNaseH-like_sf"/>
</dbReference>
<feature type="compositionally biased region" description="Basic and acidic residues" evidence="1">
    <location>
        <begin position="80"/>
        <end position="93"/>
    </location>
</feature>
<evidence type="ECO:0000259" key="2">
    <source>
        <dbReference type="Pfam" id="PF00078"/>
    </source>
</evidence>
<feature type="domain" description="Endonuclease/exonuclease/phosphatase" evidence="3">
    <location>
        <begin position="168"/>
        <end position="331"/>
    </location>
</feature>
<dbReference type="PANTHER" id="PTHR31635">
    <property type="entry name" value="REVERSE TRANSCRIPTASE DOMAIN-CONTAINING PROTEIN-RELATED"/>
    <property type="match status" value="1"/>
</dbReference>
<feature type="compositionally biased region" description="Polar residues" evidence="1">
    <location>
        <begin position="15"/>
        <end position="32"/>
    </location>
</feature>
<dbReference type="Pfam" id="PF13966">
    <property type="entry name" value="zf-RVT"/>
    <property type="match status" value="1"/>
</dbReference>
<feature type="domain" description="Reverse transcriptase zinc-binding" evidence="5">
    <location>
        <begin position="886"/>
        <end position="956"/>
    </location>
</feature>
<evidence type="ECO:0000313" key="7">
    <source>
        <dbReference type="Proteomes" id="UP000026915"/>
    </source>
</evidence>
<dbReference type="Gramene" id="EOY13397">
    <property type="protein sequence ID" value="EOY13397"/>
    <property type="gene ID" value="TCM_031959"/>
</dbReference>
<feature type="compositionally biased region" description="Acidic residues" evidence="1">
    <location>
        <begin position="1"/>
        <end position="13"/>
    </location>
</feature>
<feature type="region of interest" description="Disordered" evidence="1">
    <location>
        <begin position="1"/>
        <end position="118"/>
    </location>
</feature>
<dbReference type="InterPro" id="IPR036397">
    <property type="entry name" value="RNaseH_sf"/>
</dbReference>
<dbReference type="InterPro" id="IPR000477">
    <property type="entry name" value="RT_dom"/>
</dbReference>
<dbReference type="PANTHER" id="PTHR31635:SF196">
    <property type="entry name" value="REVERSE TRANSCRIPTASE DOMAIN-CONTAINING PROTEIN-RELATED"/>
    <property type="match status" value="1"/>
</dbReference>
<dbReference type="OMA" id="VACPRAK"/>
<evidence type="ECO:0008006" key="8">
    <source>
        <dbReference type="Google" id="ProtNLM"/>
    </source>
</evidence>
<dbReference type="Gene3D" id="3.30.420.10">
    <property type="entry name" value="Ribonuclease H-like superfamily/Ribonuclease H"/>
    <property type="match status" value="1"/>
</dbReference>
<dbReference type="SUPFAM" id="SSF56672">
    <property type="entry name" value="DNA/RNA polymerases"/>
    <property type="match status" value="1"/>
</dbReference>
<protein>
    <recommendedName>
        <fullName evidence="8">Reverse transcriptase domain-containing protein</fullName>
    </recommendedName>
</protein>
<dbReference type="InterPro" id="IPR026960">
    <property type="entry name" value="RVT-Znf"/>
</dbReference>
<evidence type="ECO:0000313" key="6">
    <source>
        <dbReference type="EMBL" id="EOY13397.1"/>
    </source>
</evidence>
<gene>
    <name evidence="6" type="ORF">TCM_031959</name>
</gene>
<dbReference type="InterPro" id="IPR043502">
    <property type="entry name" value="DNA/RNA_pol_sf"/>
</dbReference>
<dbReference type="AlphaFoldDB" id="A0A061F9J7"/>
<evidence type="ECO:0000259" key="5">
    <source>
        <dbReference type="Pfam" id="PF13966"/>
    </source>
</evidence>